<proteinExistence type="predicted"/>
<dbReference type="InterPro" id="IPR025665">
    <property type="entry name" value="Beta-barrel_OMP_2"/>
</dbReference>
<reference evidence="2" key="1">
    <citation type="submission" date="2019-08" db="EMBL/GenBank/DDBJ databases">
        <authorList>
            <person name="Kucharzyk K."/>
            <person name="Murdoch R.W."/>
            <person name="Higgins S."/>
            <person name="Loffler F."/>
        </authorList>
    </citation>
    <scope>NUCLEOTIDE SEQUENCE</scope>
</reference>
<protein>
    <recommendedName>
        <fullName evidence="1">Outer membrane protein beta-barrel domain-containing protein</fullName>
    </recommendedName>
</protein>
<dbReference type="AlphaFoldDB" id="A0A644YTI9"/>
<feature type="domain" description="Outer membrane protein beta-barrel" evidence="1">
    <location>
        <begin position="25"/>
        <end position="184"/>
    </location>
</feature>
<gene>
    <name evidence="2" type="ORF">SDC9_78183</name>
</gene>
<dbReference type="Pfam" id="PF13568">
    <property type="entry name" value="OMP_b-brl_2"/>
    <property type="match status" value="1"/>
</dbReference>
<comment type="caution">
    <text evidence="2">The sequence shown here is derived from an EMBL/GenBank/DDBJ whole genome shotgun (WGS) entry which is preliminary data.</text>
</comment>
<name>A0A644YTI9_9ZZZZ</name>
<sequence>MKKQAITIILALTMIYSTGQVVESIGFKGGISFANQTWEYKSPDFANKMDYKTGFYSVLTANFFKTKHLCLTTDLGFVQKGFQEEIPMTSEEFPEYISSYKTYKSTIIYLTFSPKLSANYNFDKLITYAFIGPRIDLQTSYKTDYLTNNFSEFNTTVWGLTYGCGIEYRIKGIGILLEFSGYPDLSAIMKEEPSETSAGLKITGHSYTISTGIKYYLSK</sequence>
<evidence type="ECO:0000313" key="2">
    <source>
        <dbReference type="EMBL" id="MPM31627.1"/>
    </source>
</evidence>
<accession>A0A644YTI9</accession>
<dbReference type="EMBL" id="VSSQ01006128">
    <property type="protein sequence ID" value="MPM31627.1"/>
    <property type="molecule type" value="Genomic_DNA"/>
</dbReference>
<evidence type="ECO:0000259" key="1">
    <source>
        <dbReference type="Pfam" id="PF13568"/>
    </source>
</evidence>
<organism evidence="2">
    <name type="scientific">bioreactor metagenome</name>
    <dbReference type="NCBI Taxonomy" id="1076179"/>
    <lineage>
        <taxon>unclassified sequences</taxon>
        <taxon>metagenomes</taxon>
        <taxon>ecological metagenomes</taxon>
    </lineage>
</organism>